<reference evidence="2 3" key="1">
    <citation type="submission" date="2021-02" db="EMBL/GenBank/DDBJ databases">
        <title>Plant Genome Project.</title>
        <authorList>
            <person name="Zhang R.-G."/>
        </authorList>
    </citation>
    <scope>NUCLEOTIDE SEQUENCE [LARGE SCALE GENOMIC DNA]</scope>
    <source>
        <tissue evidence="2">Leaves</tissue>
    </source>
</reference>
<organism evidence="2 3">
    <name type="scientific">Xanthoceras sorbifolium</name>
    <dbReference type="NCBI Taxonomy" id="99658"/>
    <lineage>
        <taxon>Eukaryota</taxon>
        <taxon>Viridiplantae</taxon>
        <taxon>Streptophyta</taxon>
        <taxon>Embryophyta</taxon>
        <taxon>Tracheophyta</taxon>
        <taxon>Spermatophyta</taxon>
        <taxon>Magnoliopsida</taxon>
        <taxon>eudicotyledons</taxon>
        <taxon>Gunneridae</taxon>
        <taxon>Pentapetalae</taxon>
        <taxon>rosids</taxon>
        <taxon>malvids</taxon>
        <taxon>Sapindales</taxon>
        <taxon>Sapindaceae</taxon>
        <taxon>Xanthoceroideae</taxon>
        <taxon>Xanthoceras</taxon>
    </lineage>
</organism>
<feature type="compositionally biased region" description="Polar residues" evidence="1">
    <location>
        <begin position="117"/>
        <end position="136"/>
    </location>
</feature>
<feature type="compositionally biased region" description="Basic and acidic residues" evidence="1">
    <location>
        <begin position="137"/>
        <end position="153"/>
    </location>
</feature>
<protein>
    <submittedName>
        <fullName evidence="2">Uncharacterized protein</fullName>
    </submittedName>
</protein>
<gene>
    <name evidence="2" type="ORF">JRO89_XS09G0186600</name>
</gene>
<dbReference type="Proteomes" id="UP000827721">
    <property type="component" value="Unassembled WGS sequence"/>
</dbReference>
<accession>A0ABQ8HLW7</accession>
<comment type="caution">
    <text evidence="2">The sequence shown here is derived from an EMBL/GenBank/DDBJ whole genome shotgun (WGS) entry which is preliminary data.</text>
</comment>
<name>A0ABQ8HLW7_9ROSI</name>
<dbReference type="PANTHER" id="PTHR37238">
    <property type="entry name" value="OS05G0532500 PROTEIN"/>
    <property type="match status" value="1"/>
</dbReference>
<evidence type="ECO:0000256" key="1">
    <source>
        <dbReference type="SAM" id="MobiDB-lite"/>
    </source>
</evidence>
<evidence type="ECO:0000313" key="3">
    <source>
        <dbReference type="Proteomes" id="UP000827721"/>
    </source>
</evidence>
<sequence>MPRNETKPKSVRKPLRDLSNNNNNGAGKFSKSLNQKEKCSEEASDDGGALDRLLLAQSDLSALLQQIDELVVQAFKVKATTKEGTKEIESFTRILSEMLSTLKPWVPRFQNVLSSPVESENQVGQPLPSKTASNESSEGKSEFGSPEDLKEDTLISPSPLVSWRANCTIERGRQLFLLTPLPMSKAFSSRHQGASKSVFDRISSNQNVELPQLLTIPGDANDDLLEGVAIQPTPSKHSDSVAVGTGNTLECGGVTSPMLSKRNNFVLVTPHLKMSPPKSCVLLEPISESSHRPVDRVHKSTPYPVGIQNCKGSQFSDSSGSEDSEDLAFKYPELLGIRQACKSGIVKKELEASPDWLFSPPKSCILLEPLDEKPLENAAVDHNMPITSSVLNMQTNPSPLKQKGNDVQTGCNQINTYCHPEPVRTNLAFTESTPLWKEPESTFRTGKRPGENTLKKELWTKFEAASTYGIHYDASAVRKTAKKGFLDMLEEASCDEEGSALDGLR</sequence>
<dbReference type="EMBL" id="JAFEMO010000009">
    <property type="protein sequence ID" value="KAH7565318.1"/>
    <property type="molecule type" value="Genomic_DNA"/>
</dbReference>
<dbReference type="PANTHER" id="PTHR37238:SF1">
    <property type="entry name" value="OS05G0532500 PROTEIN"/>
    <property type="match status" value="1"/>
</dbReference>
<proteinExistence type="predicted"/>
<feature type="region of interest" description="Disordered" evidence="1">
    <location>
        <begin position="117"/>
        <end position="153"/>
    </location>
</feature>
<feature type="region of interest" description="Disordered" evidence="1">
    <location>
        <begin position="1"/>
        <end position="46"/>
    </location>
</feature>
<keyword evidence="3" id="KW-1185">Reference proteome</keyword>
<evidence type="ECO:0000313" key="2">
    <source>
        <dbReference type="EMBL" id="KAH7565318.1"/>
    </source>
</evidence>